<gene>
    <name evidence="6" type="ORF">OLEA9_A027334</name>
</gene>
<dbReference type="Pfam" id="PF00011">
    <property type="entry name" value="HSP20"/>
    <property type="match status" value="1"/>
</dbReference>
<keyword evidence="7" id="KW-1185">Reference proteome</keyword>
<organism evidence="6 7">
    <name type="scientific">Olea europaea subsp. europaea</name>
    <dbReference type="NCBI Taxonomy" id="158383"/>
    <lineage>
        <taxon>Eukaryota</taxon>
        <taxon>Viridiplantae</taxon>
        <taxon>Streptophyta</taxon>
        <taxon>Embryophyta</taxon>
        <taxon>Tracheophyta</taxon>
        <taxon>Spermatophyta</taxon>
        <taxon>Magnoliopsida</taxon>
        <taxon>eudicotyledons</taxon>
        <taxon>Gunneridae</taxon>
        <taxon>Pentapetalae</taxon>
        <taxon>asterids</taxon>
        <taxon>lamiids</taxon>
        <taxon>Lamiales</taxon>
        <taxon>Oleaceae</taxon>
        <taxon>Oleeae</taxon>
        <taxon>Olea</taxon>
    </lineage>
</organism>
<feature type="compositionally biased region" description="Acidic residues" evidence="4">
    <location>
        <begin position="125"/>
        <end position="140"/>
    </location>
</feature>
<accession>A0A8S0TB33</accession>
<evidence type="ECO:0000313" key="7">
    <source>
        <dbReference type="Proteomes" id="UP000594638"/>
    </source>
</evidence>
<evidence type="ECO:0000256" key="4">
    <source>
        <dbReference type="SAM" id="MobiDB-lite"/>
    </source>
</evidence>
<evidence type="ECO:0000313" key="6">
    <source>
        <dbReference type="EMBL" id="CAA3001799.1"/>
    </source>
</evidence>
<comment type="caution">
    <text evidence="6">The sequence shown here is derived from an EMBL/GenBank/DDBJ whole genome shotgun (WGS) entry which is preliminary data.</text>
</comment>
<dbReference type="InterPro" id="IPR008978">
    <property type="entry name" value="HSP20-like_chaperone"/>
</dbReference>
<feature type="compositionally biased region" description="Basic and acidic residues" evidence="4">
    <location>
        <begin position="162"/>
        <end position="172"/>
    </location>
</feature>
<feature type="domain" description="SHSP" evidence="5">
    <location>
        <begin position="19"/>
        <end position="125"/>
    </location>
</feature>
<dbReference type="InterPro" id="IPR031107">
    <property type="entry name" value="Small_HSP"/>
</dbReference>
<dbReference type="EMBL" id="CACTIH010005782">
    <property type="protein sequence ID" value="CAA3001799.1"/>
    <property type="molecule type" value="Genomic_DNA"/>
</dbReference>
<sequence>MANIVKEDGGNAEKKSSSNIIYEELKPLSDWAEDADCHCLLVDLPGFNKEQVRVQADHKSYHVKISGERKERENKYIRFEQSYKVPENSIIEETSAKFEDEILYVIIPLKTRESKEGHGISSSSNDDEDDSQNFESSWDTEDLHEHNDQSKDNDEGSSYNSENKRVLEEEEFHDTKMETQKYEGKLLEEVKKRLMKNKKTILTAVLAFSLGILFSQKLQSNGQRMSFE</sequence>
<evidence type="ECO:0000256" key="3">
    <source>
        <dbReference type="RuleBase" id="RU003616"/>
    </source>
</evidence>
<feature type="region of interest" description="Disordered" evidence="4">
    <location>
        <begin position="115"/>
        <end position="172"/>
    </location>
</feature>
<feature type="compositionally biased region" description="Basic and acidic residues" evidence="4">
    <location>
        <begin position="141"/>
        <end position="154"/>
    </location>
</feature>
<reference evidence="6 7" key="1">
    <citation type="submission" date="2019-12" db="EMBL/GenBank/DDBJ databases">
        <authorList>
            <person name="Alioto T."/>
            <person name="Alioto T."/>
            <person name="Gomez Garrido J."/>
        </authorList>
    </citation>
    <scope>NUCLEOTIDE SEQUENCE [LARGE SCALE GENOMIC DNA]</scope>
</reference>
<comment type="similarity">
    <text evidence="2 3">Belongs to the small heat shock protein (HSP20) family.</text>
</comment>
<proteinExistence type="inferred from homology"/>
<dbReference type="Proteomes" id="UP000594638">
    <property type="component" value="Unassembled WGS sequence"/>
</dbReference>
<evidence type="ECO:0000256" key="2">
    <source>
        <dbReference type="PROSITE-ProRule" id="PRU00285"/>
    </source>
</evidence>
<keyword evidence="1" id="KW-0346">Stress response</keyword>
<dbReference type="InterPro" id="IPR002068">
    <property type="entry name" value="A-crystallin/Hsp20_dom"/>
</dbReference>
<dbReference type="AlphaFoldDB" id="A0A8S0TB33"/>
<dbReference type="SUPFAM" id="SSF49764">
    <property type="entry name" value="HSP20-like chaperones"/>
    <property type="match status" value="1"/>
</dbReference>
<protein>
    <recommendedName>
        <fullName evidence="5">SHSP domain-containing protein</fullName>
    </recommendedName>
</protein>
<name>A0A8S0TB33_OLEEU</name>
<dbReference type="Gene3D" id="2.60.40.790">
    <property type="match status" value="1"/>
</dbReference>
<dbReference type="PROSITE" id="PS01031">
    <property type="entry name" value="SHSP"/>
    <property type="match status" value="1"/>
</dbReference>
<dbReference type="Gramene" id="OE9A027334T1">
    <property type="protein sequence ID" value="OE9A027334C1"/>
    <property type="gene ID" value="OE9A027334"/>
</dbReference>
<evidence type="ECO:0000256" key="1">
    <source>
        <dbReference type="ARBA" id="ARBA00023016"/>
    </source>
</evidence>
<dbReference type="CDD" id="cd06464">
    <property type="entry name" value="ACD_sHsps-like"/>
    <property type="match status" value="1"/>
</dbReference>
<evidence type="ECO:0000259" key="5">
    <source>
        <dbReference type="PROSITE" id="PS01031"/>
    </source>
</evidence>
<dbReference type="PANTHER" id="PTHR11527">
    <property type="entry name" value="HEAT-SHOCK PROTEIN 20 FAMILY MEMBER"/>
    <property type="match status" value="1"/>
</dbReference>
<dbReference type="OrthoDB" id="1431247at2759"/>